<feature type="transmembrane region" description="Helical" evidence="2">
    <location>
        <begin position="212"/>
        <end position="233"/>
    </location>
</feature>
<organism evidence="3 4">
    <name type="scientific">Pseudarthrobacter phenanthrenivorans (strain DSM 18606 / JCM 16027 / LMG 23796 / Sphe3)</name>
    <name type="common">Arthrobacter phenanthrenivorans</name>
    <dbReference type="NCBI Taxonomy" id="930171"/>
    <lineage>
        <taxon>Bacteria</taxon>
        <taxon>Bacillati</taxon>
        <taxon>Actinomycetota</taxon>
        <taxon>Actinomycetes</taxon>
        <taxon>Micrococcales</taxon>
        <taxon>Micrococcaceae</taxon>
        <taxon>Pseudarthrobacter</taxon>
    </lineage>
</organism>
<feature type="transmembrane region" description="Helical" evidence="2">
    <location>
        <begin position="63"/>
        <end position="88"/>
    </location>
</feature>
<keyword evidence="2" id="KW-0472">Membrane</keyword>
<evidence type="ECO:0000256" key="2">
    <source>
        <dbReference type="SAM" id="Phobius"/>
    </source>
</evidence>
<keyword evidence="2" id="KW-0812">Transmembrane</keyword>
<feature type="transmembrane region" description="Helical" evidence="2">
    <location>
        <begin position="143"/>
        <end position="168"/>
    </location>
</feature>
<evidence type="ECO:0000313" key="4">
    <source>
        <dbReference type="Proteomes" id="UP000008639"/>
    </source>
</evidence>
<evidence type="ECO:0000256" key="1">
    <source>
        <dbReference type="SAM" id="MobiDB-lite"/>
    </source>
</evidence>
<dbReference type="EMBL" id="CP002379">
    <property type="protein sequence ID" value="ADX71791.1"/>
    <property type="molecule type" value="Genomic_DNA"/>
</dbReference>
<dbReference type="KEGG" id="apn:Asphe3_05790"/>
<dbReference type="RefSeq" id="WP_013599733.1">
    <property type="nucleotide sequence ID" value="NC_015145.1"/>
</dbReference>
<name>F0MAW4_PSEPM</name>
<reference evidence="3 4" key="1">
    <citation type="journal article" date="2011" name="Stand. Genomic Sci.">
        <title>Complete genome sequence of Arthrobacter phenanthrenivorans type strain (Sphe3).</title>
        <authorList>
            <person name="Kallimanis A."/>
            <person name="Labutti K.M."/>
            <person name="Lapidus A."/>
            <person name="Clum A."/>
            <person name="Lykidis A."/>
            <person name="Mavromatis K."/>
            <person name="Pagani I."/>
            <person name="Liolios K."/>
            <person name="Ivanova N."/>
            <person name="Goodwin L."/>
            <person name="Pitluck S."/>
            <person name="Chen A."/>
            <person name="Palaniappan K."/>
            <person name="Markowitz V."/>
            <person name="Bristow J."/>
            <person name="Velentzas A.D."/>
            <person name="Perisynakis A."/>
            <person name="Ouzounis C.C."/>
            <person name="Kyrpides N.C."/>
            <person name="Koukkou A.I."/>
            <person name="Drainas C."/>
        </authorList>
    </citation>
    <scope>NUCLEOTIDE SEQUENCE [LARGE SCALE GENOMIC DNA]</scope>
    <source>
        <strain evidence="4">DSM 18606 / JCM 16027 / LMG 23796 / Sphe3</strain>
    </source>
</reference>
<evidence type="ECO:0000313" key="3">
    <source>
        <dbReference type="EMBL" id="ADX71791.1"/>
    </source>
</evidence>
<accession>F0MAW4</accession>
<keyword evidence="2" id="KW-1133">Transmembrane helix</keyword>
<proteinExistence type="predicted"/>
<feature type="transmembrane region" description="Helical" evidence="2">
    <location>
        <begin position="174"/>
        <end position="200"/>
    </location>
</feature>
<dbReference type="STRING" id="930171.Asphe3_05790"/>
<feature type="transmembrane region" description="Helical" evidence="2">
    <location>
        <begin position="333"/>
        <end position="351"/>
    </location>
</feature>
<dbReference type="HOGENOM" id="CLU_741134_0_0_11"/>
<dbReference type="AlphaFoldDB" id="F0MAW4"/>
<dbReference type="Proteomes" id="UP000008639">
    <property type="component" value="Chromosome"/>
</dbReference>
<protein>
    <submittedName>
        <fullName evidence="3">Uncharacterized protein</fullName>
    </submittedName>
</protein>
<gene>
    <name evidence="3" type="ordered locus">Asphe3_05790</name>
</gene>
<feature type="transmembrane region" description="Helical" evidence="2">
    <location>
        <begin position="100"/>
        <end position="122"/>
    </location>
</feature>
<feature type="region of interest" description="Disordered" evidence="1">
    <location>
        <begin position="1"/>
        <end position="38"/>
    </location>
</feature>
<sequence>MVDDDQPFARPAPEPVYEPIGRGAGSAPWEDDDDGVPEPVPGVRLSAGLVLLGPIRTLGSVRFWTLAAGTTLGTWAAAAAAVMVLAPIDRQSDWFDAALLVYALAATLLPAAAAFLAVHWGMACYERCVASPEREVIGAIRPALLATAVRGLALAALVFCVLQLQALLAGAPNAVAVAAAGVVAVEGLVFGAMGVGIMAAVRDGRRGRAAGWALAGVMVAGSAGAAAAMVPWVRAVEPVTVAVNVQWGPGGTRVAYQCSSVGAGVAEVHHTERIMWLAAASPSVVLLALGTEADPAGAVLGWVPAALQEAADGTQVPCVHGEPRAKDAPGTPLALVGVGFQVLVAGALLAAGRTRAARIMPGRSGGPRKRGPA</sequence>